<dbReference type="AlphaFoldDB" id="A0A2H3E8D7"/>
<organism evidence="2 3">
    <name type="scientific">Armillaria gallica</name>
    <name type="common">Bulbous honey fungus</name>
    <name type="synonym">Armillaria bulbosa</name>
    <dbReference type="NCBI Taxonomy" id="47427"/>
    <lineage>
        <taxon>Eukaryota</taxon>
        <taxon>Fungi</taxon>
        <taxon>Dikarya</taxon>
        <taxon>Basidiomycota</taxon>
        <taxon>Agaricomycotina</taxon>
        <taxon>Agaricomycetes</taxon>
        <taxon>Agaricomycetidae</taxon>
        <taxon>Agaricales</taxon>
        <taxon>Marasmiineae</taxon>
        <taxon>Physalacriaceae</taxon>
        <taxon>Armillaria</taxon>
    </lineage>
</organism>
<dbReference type="Proteomes" id="UP000217790">
    <property type="component" value="Unassembled WGS sequence"/>
</dbReference>
<feature type="compositionally biased region" description="Polar residues" evidence="1">
    <location>
        <begin position="1"/>
        <end position="15"/>
    </location>
</feature>
<evidence type="ECO:0000313" key="3">
    <source>
        <dbReference type="Proteomes" id="UP000217790"/>
    </source>
</evidence>
<feature type="region of interest" description="Disordered" evidence="1">
    <location>
        <begin position="1"/>
        <end position="30"/>
    </location>
</feature>
<dbReference type="EMBL" id="KZ293644">
    <property type="protein sequence ID" value="PBL03696.1"/>
    <property type="molecule type" value="Genomic_DNA"/>
</dbReference>
<reference evidence="3" key="1">
    <citation type="journal article" date="2017" name="Nat. Ecol. Evol.">
        <title>Genome expansion and lineage-specific genetic innovations in the forest pathogenic fungi Armillaria.</title>
        <authorList>
            <person name="Sipos G."/>
            <person name="Prasanna A.N."/>
            <person name="Walter M.C."/>
            <person name="O'Connor E."/>
            <person name="Balint B."/>
            <person name="Krizsan K."/>
            <person name="Kiss B."/>
            <person name="Hess J."/>
            <person name="Varga T."/>
            <person name="Slot J."/>
            <person name="Riley R."/>
            <person name="Boka B."/>
            <person name="Rigling D."/>
            <person name="Barry K."/>
            <person name="Lee J."/>
            <person name="Mihaltcheva S."/>
            <person name="LaButti K."/>
            <person name="Lipzen A."/>
            <person name="Waldron R."/>
            <person name="Moloney N.M."/>
            <person name="Sperisen C."/>
            <person name="Kredics L."/>
            <person name="Vagvoelgyi C."/>
            <person name="Patrignani A."/>
            <person name="Fitzpatrick D."/>
            <person name="Nagy I."/>
            <person name="Doyle S."/>
            <person name="Anderson J.B."/>
            <person name="Grigoriev I.V."/>
            <person name="Gueldener U."/>
            <person name="Muensterkoetter M."/>
            <person name="Nagy L.G."/>
        </authorList>
    </citation>
    <scope>NUCLEOTIDE SEQUENCE [LARGE SCALE GENOMIC DNA]</scope>
    <source>
        <strain evidence="3">Ar21-2</strain>
    </source>
</reference>
<sequence length="303" mass="34177">MTPANSFIVSPSSRQDSQKDRNCDNGPKSPYLSGDEVKCLRDDGATLFTGQDHGHIIDPQAQVPKEKCPFVRAICAGHHMRRVTFTQDMQPFFDAPEYPDFRIYATGNTLREIKLYVAYEPDSLLPAYVYDLSAEDIELPVHRNFLNSSGSSALGFTTRDAPYISKGTTSAKSNNADIETQDHGHKIGHPQEQVPKEGTSIKAIDDGLEEGAVLCFLCKETVLRRMGDHISQKHRLETRDKRFCPRCNEEFPGRNYTRHFMRHCEPVVPSSLKCQFPLCDYTAPVGRKDLLKRHTNSCGKLQQ</sequence>
<evidence type="ECO:0000256" key="1">
    <source>
        <dbReference type="SAM" id="MobiDB-lite"/>
    </source>
</evidence>
<name>A0A2H3E8D7_ARMGA</name>
<gene>
    <name evidence="2" type="ORF">ARMGADRAFT_1070204</name>
</gene>
<protein>
    <submittedName>
        <fullName evidence="2">Uncharacterized protein</fullName>
    </submittedName>
</protein>
<accession>A0A2H3E8D7</accession>
<keyword evidence="3" id="KW-1185">Reference proteome</keyword>
<proteinExistence type="predicted"/>
<evidence type="ECO:0000313" key="2">
    <source>
        <dbReference type="EMBL" id="PBL03696.1"/>
    </source>
</evidence>
<dbReference type="InParanoid" id="A0A2H3E8D7"/>
<feature type="compositionally biased region" description="Polar residues" evidence="1">
    <location>
        <begin position="168"/>
        <end position="178"/>
    </location>
</feature>
<feature type="region of interest" description="Disordered" evidence="1">
    <location>
        <begin position="168"/>
        <end position="193"/>
    </location>
</feature>